<evidence type="ECO:0000256" key="4">
    <source>
        <dbReference type="ARBA" id="ARBA00022475"/>
    </source>
</evidence>
<dbReference type="SUPFAM" id="SSF81324">
    <property type="entry name" value="Voltage-gated potassium channels"/>
    <property type="match status" value="1"/>
</dbReference>
<evidence type="ECO:0000259" key="18">
    <source>
        <dbReference type="Pfam" id="PF17655"/>
    </source>
</evidence>
<reference evidence="20" key="3">
    <citation type="submission" date="2022-01" db="EMBL/GenBank/DDBJ databases">
        <authorList>
            <person name="Rubenstein D.R."/>
        </authorList>
    </citation>
    <scope>NUCLEOTIDE SEQUENCE</scope>
    <source>
        <strain evidence="20">SS15</strain>
        <tissue evidence="20">Liver</tissue>
    </source>
</reference>
<dbReference type="PRINTS" id="PR01323">
    <property type="entry name" value="KIR13CHANNEL"/>
</dbReference>
<dbReference type="GO" id="GO:0005886">
    <property type="term" value="C:plasma membrane"/>
    <property type="evidence" value="ECO:0007669"/>
    <property type="project" value="UniProtKB-SubCell"/>
</dbReference>
<dbReference type="Proteomes" id="UP000618051">
    <property type="component" value="Unassembled WGS sequence"/>
</dbReference>
<feature type="transmembrane region" description="Helical" evidence="16">
    <location>
        <begin position="148"/>
        <end position="169"/>
    </location>
</feature>
<dbReference type="AlphaFoldDB" id="A0A835NNX4"/>
<dbReference type="GO" id="GO:0034702">
    <property type="term" value="C:monoatomic ion channel complex"/>
    <property type="evidence" value="ECO:0007669"/>
    <property type="project" value="UniProtKB-KW"/>
</dbReference>
<comment type="similarity">
    <text evidence="14">Belongs to the inward rectifier-type potassium channel (TC 1.A.2.1) family.</text>
</comment>
<evidence type="ECO:0000256" key="14">
    <source>
        <dbReference type="RuleBase" id="RU003822"/>
    </source>
</evidence>
<feature type="compositionally biased region" description="Basic and acidic residues" evidence="15">
    <location>
        <begin position="35"/>
        <end position="45"/>
    </location>
</feature>
<keyword evidence="10 14" id="KW-0406">Ion transport</keyword>
<name>A0A835NNX4_9PASS</name>
<dbReference type="FunFam" id="1.10.287.70:FF:000036">
    <property type="entry name" value="ATP-sensitive inward rectifier potassium channel 1"/>
    <property type="match status" value="1"/>
</dbReference>
<keyword evidence="12 14" id="KW-0407">Ion channel</keyword>
<evidence type="ECO:0000256" key="11">
    <source>
        <dbReference type="ARBA" id="ARBA00023136"/>
    </source>
</evidence>
<keyword evidence="5 14" id="KW-0633">Potassium transport</keyword>
<reference evidence="20 21" key="2">
    <citation type="journal article" date="2021" name="J. Hered.">
        <title>Feather Gene Expression Elucidates the Developmental Basis of Plumage Iridescence in African Starlings.</title>
        <authorList>
            <person name="Rubenstein D.R."/>
            <person name="Corvelo A."/>
            <person name="MacManes M.D."/>
            <person name="Maia R."/>
            <person name="Narzisi G."/>
            <person name="Rousaki A."/>
            <person name="Vandenabeele P."/>
            <person name="Shawkey M.D."/>
            <person name="Solomon J."/>
        </authorList>
    </citation>
    <scope>NUCLEOTIDE SEQUENCE [LARGE SCALE GENOMIC DNA]</scope>
    <source>
        <strain evidence="20">SS15</strain>
    </source>
</reference>
<dbReference type="Gene3D" id="2.60.40.1400">
    <property type="entry name" value="G protein-activated inward rectifier potassium channel 1"/>
    <property type="match status" value="1"/>
</dbReference>
<feature type="region of interest" description="Disordered" evidence="15">
    <location>
        <begin position="18"/>
        <end position="48"/>
    </location>
</feature>
<gene>
    <name evidence="20" type="ORF">IHE44_0004928</name>
    <name evidence="19" type="ORF">IHE44_014343</name>
</gene>
<evidence type="ECO:0008006" key="22">
    <source>
        <dbReference type="Google" id="ProtNLM"/>
    </source>
</evidence>
<evidence type="ECO:0000256" key="9">
    <source>
        <dbReference type="ARBA" id="ARBA00022989"/>
    </source>
</evidence>
<dbReference type="Pfam" id="PF17655">
    <property type="entry name" value="IRK_C"/>
    <property type="match status" value="1"/>
</dbReference>
<dbReference type="InterPro" id="IPR003270">
    <property type="entry name" value="K_chnl_inward-rec_Kir1.3"/>
</dbReference>
<evidence type="ECO:0000256" key="3">
    <source>
        <dbReference type="ARBA" id="ARBA00022448"/>
    </source>
</evidence>
<keyword evidence="4" id="KW-1003">Cell membrane</keyword>
<dbReference type="OrthoDB" id="273257at2759"/>
<comment type="catalytic activity">
    <reaction evidence="13">
        <text>K(+)(in) = K(+)(out)</text>
        <dbReference type="Rhea" id="RHEA:29463"/>
        <dbReference type="ChEBI" id="CHEBI:29103"/>
    </reaction>
</comment>
<evidence type="ECO:0000256" key="5">
    <source>
        <dbReference type="ARBA" id="ARBA00022538"/>
    </source>
</evidence>
<evidence type="ECO:0000256" key="16">
    <source>
        <dbReference type="SAM" id="Phobius"/>
    </source>
</evidence>
<evidence type="ECO:0000256" key="2">
    <source>
        <dbReference type="ARBA" id="ARBA00004236"/>
    </source>
</evidence>
<evidence type="ECO:0000256" key="15">
    <source>
        <dbReference type="SAM" id="MobiDB-lite"/>
    </source>
</evidence>
<dbReference type="Gene3D" id="1.10.287.70">
    <property type="match status" value="1"/>
</dbReference>
<dbReference type="PANTHER" id="PTHR11767">
    <property type="entry name" value="INWARD RECTIFIER POTASSIUM CHANNEL"/>
    <property type="match status" value="1"/>
</dbReference>
<keyword evidence="11 16" id="KW-0472">Membrane</keyword>
<dbReference type="PRINTS" id="PR01320">
    <property type="entry name" value="KIRCHANNEL"/>
</dbReference>
<feature type="compositionally biased region" description="Polar residues" evidence="15">
    <location>
        <begin position="18"/>
        <end position="27"/>
    </location>
</feature>
<reference evidence="19" key="1">
    <citation type="submission" date="2020-10" db="EMBL/GenBank/DDBJ databases">
        <title>Feather gene expression reveals the developmental basis of iridescence in African starlings.</title>
        <authorList>
            <person name="Rubenstein D.R."/>
        </authorList>
    </citation>
    <scope>NUCLEOTIDE SEQUENCE</scope>
    <source>
        <strain evidence="19">SS15</strain>
        <tissue evidence="19">Liver</tissue>
    </source>
</reference>
<keyword evidence="8 14" id="KW-0630">Potassium</keyword>
<evidence type="ECO:0000256" key="10">
    <source>
        <dbReference type="ARBA" id="ARBA00023065"/>
    </source>
</evidence>
<keyword evidence="9 16" id="KW-1133">Transmembrane helix</keyword>
<keyword evidence="21" id="KW-1185">Reference proteome</keyword>
<accession>A0A835NNX4</accession>
<comment type="subcellular location">
    <subcellularLocation>
        <location evidence="2">Cell membrane</location>
    </subcellularLocation>
    <subcellularLocation>
        <location evidence="1 14">Membrane</location>
        <topology evidence="1 14">Multi-pass membrane protein</topology>
    </subcellularLocation>
</comment>
<sequence length="598" mass="68137">MPKGLKCGNAVQCRQHQSVAPRSVTKSQIRRRRDRGGELDLRSEPSDFNSDQMSLFRALKKTCSLIKKSLFSRETSEAVRMEPTKINMSRVPLVSGGIDSAMLKAHKPRVMSKSGHSNVRIDKVDGIYLLYLQDLWTTVIDMKWRYKLTLFAATFVMTWFLFGVIYYAIAFLHGDLEMNKFSPKREPCVKNVDSLTGAFLFSLESQTTIGYGFRFITEECPHAIFLLVAQLVITTLIEIFITGTFLAKIARPKKRAETIKFSHCAVITKHNGELCLVIRVANMRKSLLIQCQLSGKLLQTYETKEGERILLNQASVKFNVDSSSESPFLILPLTFYHILDESSPLRDLTPQNLKEKDFELVVLLNATVESTSAVCQSRTSYIPEEIHWGYEFVPVVSLSPNGKYVADFSQFEKIRRSTDSTFYSMDSEKQKLEEKYRQEDQRDRELRTMLLQQSVTSTALFRPSRAAVEQDNQQQWQKEFIFYLPRLLSLQQKKLSANMRLPEQSPFNATVPALGHYVPPLCLCVYMVICAVTNSAAGKTQSTPDMIQSPFKSRALSIDFKGLWIHAGMMREIKPLEKLNEGAMEGMAEKQVTHTDSQ</sequence>
<dbReference type="GO" id="GO:0005242">
    <property type="term" value="F:inward rectifier potassium channel activity"/>
    <property type="evidence" value="ECO:0007669"/>
    <property type="project" value="InterPro"/>
</dbReference>
<dbReference type="InterPro" id="IPR014756">
    <property type="entry name" value="Ig_E-set"/>
</dbReference>
<evidence type="ECO:0000256" key="12">
    <source>
        <dbReference type="ARBA" id="ARBA00023303"/>
    </source>
</evidence>
<keyword evidence="6 14" id="KW-0812">Transmembrane</keyword>
<evidence type="ECO:0000313" key="20">
    <source>
        <dbReference type="EMBL" id="KAI1241455.1"/>
    </source>
</evidence>
<dbReference type="InterPro" id="IPR016449">
    <property type="entry name" value="K_chnl_inward-rec_Kir"/>
</dbReference>
<evidence type="ECO:0000256" key="8">
    <source>
        <dbReference type="ARBA" id="ARBA00022958"/>
    </source>
</evidence>
<keyword evidence="7 14" id="KW-0851">Voltage-gated channel</keyword>
<evidence type="ECO:0000256" key="7">
    <source>
        <dbReference type="ARBA" id="ARBA00022882"/>
    </source>
</evidence>
<dbReference type="EMBL" id="JADDUC020000002">
    <property type="protein sequence ID" value="KAI1241455.1"/>
    <property type="molecule type" value="Genomic_DNA"/>
</dbReference>
<dbReference type="EMBL" id="JADDUC010000086">
    <property type="protein sequence ID" value="KAG0119452.1"/>
    <property type="molecule type" value="Genomic_DNA"/>
</dbReference>
<feature type="domain" description="Inward rectifier potassium channel C-terminal" evidence="18">
    <location>
        <begin position="259"/>
        <end position="428"/>
    </location>
</feature>
<dbReference type="InterPro" id="IPR013518">
    <property type="entry name" value="K_chnl_inward-rec_Kir_cyto"/>
</dbReference>
<dbReference type="Pfam" id="PF01007">
    <property type="entry name" value="IRK"/>
    <property type="match status" value="1"/>
</dbReference>
<evidence type="ECO:0000313" key="21">
    <source>
        <dbReference type="Proteomes" id="UP000618051"/>
    </source>
</evidence>
<evidence type="ECO:0000256" key="6">
    <source>
        <dbReference type="ARBA" id="ARBA00022692"/>
    </source>
</evidence>
<comment type="caution">
    <text evidence="19">The sequence shown here is derived from an EMBL/GenBank/DDBJ whole genome shotgun (WGS) entry which is preliminary data.</text>
</comment>
<protein>
    <recommendedName>
        <fullName evidence="22">ATP-sensitive inward rectifier potassium channel 15</fullName>
    </recommendedName>
</protein>
<evidence type="ECO:0000259" key="17">
    <source>
        <dbReference type="Pfam" id="PF01007"/>
    </source>
</evidence>
<dbReference type="FunFam" id="2.60.40.1400:FF:000002">
    <property type="entry name" value="ATP-sensitive inward rectifier potassium channel 1"/>
    <property type="match status" value="1"/>
</dbReference>
<feature type="domain" description="Potassium channel inwardly rectifying transmembrane" evidence="17">
    <location>
        <begin position="111"/>
        <end position="252"/>
    </location>
</feature>
<dbReference type="InterPro" id="IPR040445">
    <property type="entry name" value="Kir_TM"/>
</dbReference>
<evidence type="ECO:0000256" key="1">
    <source>
        <dbReference type="ARBA" id="ARBA00004141"/>
    </source>
</evidence>
<dbReference type="PANTHER" id="PTHR11767:SF20">
    <property type="entry name" value="ATP-SENSITIVE INWARD RECTIFIER POTASSIUM CHANNEL 15"/>
    <property type="match status" value="1"/>
</dbReference>
<keyword evidence="3 14" id="KW-0813">Transport</keyword>
<feature type="transmembrane region" description="Helical" evidence="16">
    <location>
        <begin position="223"/>
        <end position="247"/>
    </location>
</feature>
<dbReference type="SUPFAM" id="SSF81296">
    <property type="entry name" value="E set domains"/>
    <property type="match status" value="1"/>
</dbReference>
<evidence type="ECO:0000256" key="13">
    <source>
        <dbReference type="ARBA" id="ARBA00034430"/>
    </source>
</evidence>
<dbReference type="InterPro" id="IPR041647">
    <property type="entry name" value="IRK_C"/>
</dbReference>
<proteinExistence type="inferred from homology"/>
<organism evidence="19">
    <name type="scientific">Lamprotornis superbus</name>
    <dbReference type="NCBI Taxonomy" id="245042"/>
    <lineage>
        <taxon>Eukaryota</taxon>
        <taxon>Metazoa</taxon>
        <taxon>Chordata</taxon>
        <taxon>Craniata</taxon>
        <taxon>Vertebrata</taxon>
        <taxon>Euteleostomi</taxon>
        <taxon>Archelosauria</taxon>
        <taxon>Archosauria</taxon>
        <taxon>Dinosauria</taxon>
        <taxon>Saurischia</taxon>
        <taxon>Theropoda</taxon>
        <taxon>Coelurosauria</taxon>
        <taxon>Aves</taxon>
        <taxon>Neognathae</taxon>
        <taxon>Neoaves</taxon>
        <taxon>Telluraves</taxon>
        <taxon>Australaves</taxon>
        <taxon>Passeriformes</taxon>
        <taxon>Sturnidae</taxon>
        <taxon>Lamprotornis</taxon>
    </lineage>
</organism>
<dbReference type="GO" id="GO:0034765">
    <property type="term" value="P:regulation of monoatomic ion transmembrane transport"/>
    <property type="evidence" value="ECO:0007669"/>
    <property type="project" value="TreeGrafter"/>
</dbReference>
<evidence type="ECO:0000313" key="19">
    <source>
        <dbReference type="EMBL" id="KAG0119452.1"/>
    </source>
</evidence>
<dbReference type="GO" id="GO:1990573">
    <property type="term" value="P:potassium ion import across plasma membrane"/>
    <property type="evidence" value="ECO:0007669"/>
    <property type="project" value="TreeGrafter"/>
</dbReference>